<dbReference type="OrthoDB" id="9805360at2"/>
<dbReference type="STRING" id="240427.AYR62_08505"/>
<feature type="domain" description="MIP18 family-like" evidence="1">
    <location>
        <begin position="20"/>
        <end position="88"/>
    </location>
</feature>
<keyword evidence="3" id="KW-1185">Reference proteome</keyword>
<dbReference type="Pfam" id="PF01883">
    <property type="entry name" value="FeS_assembly_P"/>
    <property type="match status" value="1"/>
</dbReference>
<dbReference type="Proteomes" id="UP000093267">
    <property type="component" value="Chromosome"/>
</dbReference>
<dbReference type="AlphaFoldDB" id="A0A1B2IZJ4"/>
<protein>
    <submittedName>
        <fullName evidence="2">Aromatic ring hydroxylase</fullName>
    </submittedName>
</protein>
<reference evidence="2 3" key="1">
    <citation type="submission" date="2016-03" db="EMBL/GenBank/DDBJ databases">
        <title>Pediococcus and Lactobacillus from brewery environment - whole genome sequencing and assembly.</title>
        <authorList>
            <person name="Behr J."/>
            <person name="Geissler A.J."/>
            <person name="Vogel R.F."/>
        </authorList>
    </citation>
    <scope>NUCLEOTIDE SEQUENCE [LARGE SCALE GENOMIC DNA]</scope>
    <source>
        <strain evidence="2 3">TMW 1.1995</strain>
    </source>
</reference>
<dbReference type="SUPFAM" id="SSF117916">
    <property type="entry name" value="Fe-S cluster assembly (FSCA) domain-like"/>
    <property type="match status" value="1"/>
</dbReference>
<evidence type="ECO:0000313" key="3">
    <source>
        <dbReference type="Proteomes" id="UP000093267"/>
    </source>
</evidence>
<dbReference type="PANTHER" id="PTHR42831:SF1">
    <property type="entry name" value="FE-S PROTEIN MATURATION AUXILIARY FACTOR YITW"/>
    <property type="match status" value="1"/>
</dbReference>
<evidence type="ECO:0000313" key="2">
    <source>
        <dbReference type="EMBL" id="ANZ67418.1"/>
    </source>
</evidence>
<dbReference type="KEGG" id="lpd:AYR62_08505"/>
<accession>A0A1B2IZJ4</accession>
<organism evidence="2 3">
    <name type="scientific">Secundilactobacillus paracollinoides</name>
    <dbReference type="NCBI Taxonomy" id="240427"/>
    <lineage>
        <taxon>Bacteria</taxon>
        <taxon>Bacillati</taxon>
        <taxon>Bacillota</taxon>
        <taxon>Bacilli</taxon>
        <taxon>Lactobacillales</taxon>
        <taxon>Lactobacillaceae</taxon>
        <taxon>Secundilactobacillus</taxon>
    </lineage>
</organism>
<gene>
    <name evidence="2" type="ORF">AYR63_09870</name>
</gene>
<sequence>MRDDIKLNDRAAALGDRLAEQLQTVIDPDIELDVYNLGLIYEVSLDETGHADVVTTITEIICDCIETLPRDLSNALTQLDEINSVSVKIVNDPVWEPTRISRVGRVTLGISVH</sequence>
<dbReference type="Gene3D" id="3.30.300.130">
    <property type="entry name" value="Fe-S cluster assembly (FSCA)"/>
    <property type="match status" value="1"/>
</dbReference>
<dbReference type="InterPro" id="IPR052339">
    <property type="entry name" value="Fe-S_Maturation_MIP18"/>
</dbReference>
<proteinExistence type="predicted"/>
<dbReference type="InterPro" id="IPR034904">
    <property type="entry name" value="FSCA_dom_sf"/>
</dbReference>
<dbReference type="PANTHER" id="PTHR42831">
    <property type="entry name" value="FE-S PROTEIN MATURATION AUXILIARY FACTOR YITW"/>
    <property type="match status" value="1"/>
</dbReference>
<evidence type="ECO:0000259" key="1">
    <source>
        <dbReference type="Pfam" id="PF01883"/>
    </source>
</evidence>
<dbReference type="InterPro" id="IPR002744">
    <property type="entry name" value="MIP18-like"/>
</dbReference>
<name>A0A1B2IZJ4_9LACO</name>
<dbReference type="RefSeq" id="WP_054709047.1">
    <property type="nucleotide sequence ID" value="NZ_CP014912.1"/>
</dbReference>
<dbReference type="EMBL" id="CP014924">
    <property type="protein sequence ID" value="ANZ67418.1"/>
    <property type="molecule type" value="Genomic_DNA"/>
</dbReference>